<evidence type="ECO:0000313" key="2">
    <source>
        <dbReference type="EMBL" id="GFH15376.1"/>
    </source>
</evidence>
<name>A0A699Z7X2_HAELA</name>
<sequence length="40" mass="4306">MDRQTIVLKGRGGKPPGPQALFLDAFSKPADTKMVFKDGS</sequence>
<protein>
    <submittedName>
        <fullName evidence="2">Uncharacterized protein</fullName>
    </submittedName>
</protein>
<dbReference type="EMBL" id="BLLF01000842">
    <property type="protein sequence ID" value="GFH15376.1"/>
    <property type="molecule type" value="Genomic_DNA"/>
</dbReference>
<feature type="region of interest" description="Disordered" evidence="1">
    <location>
        <begin position="1"/>
        <end position="24"/>
    </location>
</feature>
<dbReference type="Proteomes" id="UP000485058">
    <property type="component" value="Unassembled WGS sequence"/>
</dbReference>
<feature type="non-terminal residue" evidence="2">
    <location>
        <position position="40"/>
    </location>
</feature>
<accession>A0A699Z7X2</accession>
<proteinExistence type="predicted"/>
<organism evidence="2 3">
    <name type="scientific">Haematococcus lacustris</name>
    <name type="common">Green alga</name>
    <name type="synonym">Haematococcus pluvialis</name>
    <dbReference type="NCBI Taxonomy" id="44745"/>
    <lineage>
        <taxon>Eukaryota</taxon>
        <taxon>Viridiplantae</taxon>
        <taxon>Chlorophyta</taxon>
        <taxon>core chlorophytes</taxon>
        <taxon>Chlorophyceae</taxon>
        <taxon>CS clade</taxon>
        <taxon>Chlamydomonadales</taxon>
        <taxon>Haematococcaceae</taxon>
        <taxon>Haematococcus</taxon>
    </lineage>
</organism>
<dbReference type="AlphaFoldDB" id="A0A699Z7X2"/>
<gene>
    <name evidence="2" type="ORF">HaLaN_11595</name>
</gene>
<reference evidence="2 3" key="1">
    <citation type="submission" date="2020-02" db="EMBL/GenBank/DDBJ databases">
        <title>Draft genome sequence of Haematococcus lacustris strain NIES-144.</title>
        <authorList>
            <person name="Morimoto D."/>
            <person name="Nakagawa S."/>
            <person name="Yoshida T."/>
            <person name="Sawayama S."/>
        </authorList>
    </citation>
    <scope>NUCLEOTIDE SEQUENCE [LARGE SCALE GENOMIC DNA]</scope>
    <source>
        <strain evidence="2 3">NIES-144</strain>
    </source>
</reference>
<feature type="non-terminal residue" evidence="2">
    <location>
        <position position="1"/>
    </location>
</feature>
<evidence type="ECO:0000256" key="1">
    <source>
        <dbReference type="SAM" id="MobiDB-lite"/>
    </source>
</evidence>
<keyword evidence="3" id="KW-1185">Reference proteome</keyword>
<comment type="caution">
    <text evidence="2">The sequence shown here is derived from an EMBL/GenBank/DDBJ whole genome shotgun (WGS) entry which is preliminary data.</text>
</comment>
<evidence type="ECO:0000313" key="3">
    <source>
        <dbReference type="Proteomes" id="UP000485058"/>
    </source>
</evidence>